<dbReference type="InterPro" id="IPR003593">
    <property type="entry name" value="AAA+_ATPase"/>
</dbReference>
<protein>
    <recommendedName>
        <fullName evidence="1">AAA+ ATPase domain-containing protein</fullName>
    </recommendedName>
</protein>
<evidence type="ECO:0000313" key="3">
    <source>
        <dbReference type="Proteomes" id="UP001057291"/>
    </source>
</evidence>
<dbReference type="PANTHER" id="PTHR30050:SF4">
    <property type="entry name" value="ATP-BINDING PROTEIN RV3427C IN INSERTION SEQUENCE-RELATED"/>
    <property type="match status" value="1"/>
</dbReference>
<dbReference type="CDD" id="cd00009">
    <property type="entry name" value="AAA"/>
    <property type="match status" value="1"/>
</dbReference>
<dbReference type="EMBL" id="BOQE01000001">
    <property type="protein sequence ID" value="GIM48043.1"/>
    <property type="molecule type" value="Genomic_DNA"/>
</dbReference>
<keyword evidence="3" id="KW-1185">Reference proteome</keyword>
<dbReference type="SMART" id="SM00382">
    <property type="entry name" value="AAA"/>
    <property type="match status" value="1"/>
</dbReference>
<organism evidence="2 3">
    <name type="scientific">Collibacillus ludicampi</name>
    <dbReference type="NCBI Taxonomy" id="2771369"/>
    <lineage>
        <taxon>Bacteria</taxon>
        <taxon>Bacillati</taxon>
        <taxon>Bacillota</taxon>
        <taxon>Bacilli</taxon>
        <taxon>Bacillales</taxon>
        <taxon>Alicyclobacillaceae</taxon>
        <taxon>Collibacillus</taxon>
    </lineage>
</organism>
<dbReference type="SUPFAM" id="SSF52540">
    <property type="entry name" value="P-loop containing nucleoside triphosphate hydrolases"/>
    <property type="match status" value="1"/>
</dbReference>
<name>A0AAV4LKB8_9BACL</name>
<dbReference type="InterPro" id="IPR002611">
    <property type="entry name" value="IstB_ATP-bd"/>
</dbReference>
<gene>
    <name evidence="2" type="ORF">DNHGIG_35920</name>
</gene>
<reference evidence="2" key="1">
    <citation type="journal article" date="2023" name="Int. J. Syst. Evol. Microbiol.">
        <title>Collibacillus ludicampi gen. nov., sp. nov., a new soil bacterium of the family Alicyclobacillaceae.</title>
        <authorList>
            <person name="Jojima T."/>
            <person name="Ioku Y."/>
            <person name="Fukuta Y."/>
            <person name="Shirasaka N."/>
            <person name="Matsumura Y."/>
            <person name="Mori M."/>
        </authorList>
    </citation>
    <scope>NUCLEOTIDE SEQUENCE</scope>
    <source>
        <strain evidence="2">TP075</strain>
    </source>
</reference>
<proteinExistence type="predicted"/>
<evidence type="ECO:0000259" key="1">
    <source>
        <dbReference type="SMART" id="SM00382"/>
    </source>
</evidence>
<dbReference type="GO" id="GO:0006260">
    <property type="term" value="P:DNA replication"/>
    <property type="evidence" value="ECO:0007669"/>
    <property type="project" value="TreeGrafter"/>
</dbReference>
<sequence>MSGMVRIGELVGKNSFFSERAKYLDPGMLDNPKAYWEARFPELREANLPASAYTPSTSLRLMNVWYDRKKCEGCTGYQSCPKNDDVKGHVFSIGIVDGMIIEQVNSCHFYRQHMEKELENRLWVFSGLNDGHRRMTFENFPREQKKLNKELCRRAWYFAQNYVPGADMKGLYIYGAYGTAKTHLACAMLNQLIARRLKVLYVQAERTFAALSDLYFREHRDGLPTRSEILDKYISADVLVIDELGHENVNDASIWALYTILNGREPQRKPVIITSNFSPMDLAERYLERAAGETSRRAEALISRLYWLTDDYEMHGEDYRSRKYLKNLDS</sequence>
<feature type="domain" description="AAA+ ATPase" evidence="1">
    <location>
        <begin position="167"/>
        <end position="296"/>
    </location>
</feature>
<accession>A0AAV4LKB8</accession>
<comment type="caution">
    <text evidence="2">The sequence shown here is derived from an EMBL/GenBank/DDBJ whole genome shotgun (WGS) entry which is preliminary data.</text>
</comment>
<dbReference type="Pfam" id="PF01695">
    <property type="entry name" value="IstB_IS21"/>
    <property type="match status" value="1"/>
</dbReference>
<dbReference type="GO" id="GO:0005524">
    <property type="term" value="F:ATP binding"/>
    <property type="evidence" value="ECO:0007669"/>
    <property type="project" value="InterPro"/>
</dbReference>
<dbReference type="Proteomes" id="UP001057291">
    <property type="component" value="Unassembled WGS sequence"/>
</dbReference>
<dbReference type="InterPro" id="IPR027417">
    <property type="entry name" value="P-loop_NTPase"/>
</dbReference>
<dbReference type="PANTHER" id="PTHR30050">
    <property type="entry name" value="CHROMOSOMAL REPLICATION INITIATOR PROTEIN DNAA"/>
    <property type="match status" value="1"/>
</dbReference>
<dbReference type="AlphaFoldDB" id="A0AAV4LKB8"/>
<evidence type="ECO:0000313" key="2">
    <source>
        <dbReference type="EMBL" id="GIM48043.1"/>
    </source>
</evidence>
<dbReference type="Gene3D" id="3.40.50.300">
    <property type="entry name" value="P-loop containing nucleotide triphosphate hydrolases"/>
    <property type="match status" value="1"/>
</dbReference>